<reference evidence="2 3" key="1">
    <citation type="journal article" date="2024" name="Plant Biotechnol. J.">
        <title>Dendrobium thyrsiflorum genome and its molecular insights into genes involved in important horticultural traits.</title>
        <authorList>
            <person name="Chen B."/>
            <person name="Wang J.Y."/>
            <person name="Zheng P.J."/>
            <person name="Li K.L."/>
            <person name="Liang Y.M."/>
            <person name="Chen X.F."/>
            <person name="Zhang C."/>
            <person name="Zhao X."/>
            <person name="He X."/>
            <person name="Zhang G.Q."/>
            <person name="Liu Z.J."/>
            <person name="Xu Q."/>
        </authorList>
    </citation>
    <scope>NUCLEOTIDE SEQUENCE [LARGE SCALE GENOMIC DNA]</scope>
    <source>
        <strain evidence="2">GZMU011</strain>
    </source>
</reference>
<evidence type="ECO:0000256" key="1">
    <source>
        <dbReference type="SAM" id="Phobius"/>
    </source>
</evidence>
<protein>
    <submittedName>
        <fullName evidence="2">Uncharacterized protein</fullName>
    </submittedName>
</protein>
<keyword evidence="1" id="KW-1133">Transmembrane helix</keyword>
<accession>A0ABD0VIJ8</accession>
<keyword evidence="3" id="KW-1185">Reference proteome</keyword>
<comment type="caution">
    <text evidence="2">The sequence shown here is derived from an EMBL/GenBank/DDBJ whole genome shotgun (WGS) entry which is preliminary data.</text>
</comment>
<feature type="transmembrane region" description="Helical" evidence="1">
    <location>
        <begin position="56"/>
        <end position="80"/>
    </location>
</feature>
<keyword evidence="1" id="KW-0472">Membrane</keyword>
<gene>
    <name evidence="2" type="ORF">M5K25_005463</name>
</gene>
<dbReference type="Proteomes" id="UP001552299">
    <property type="component" value="Unassembled WGS sequence"/>
</dbReference>
<sequence>MSFLESVWRKIITCGDQNLKAQLLFITELLLFTEIKINGSLCPISACNNLFCLGQLFIILLFCSSCYYYSFAWLLFYFIFSLFSKNYCGKLIFTRVANLCHL</sequence>
<proteinExistence type="predicted"/>
<keyword evidence="1" id="KW-0812">Transmembrane</keyword>
<dbReference type="AlphaFoldDB" id="A0ABD0VIJ8"/>
<name>A0ABD0VIJ8_DENTH</name>
<dbReference type="EMBL" id="JANQDX010000005">
    <property type="protein sequence ID" value="KAL0924618.1"/>
    <property type="molecule type" value="Genomic_DNA"/>
</dbReference>
<evidence type="ECO:0000313" key="2">
    <source>
        <dbReference type="EMBL" id="KAL0924618.1"/>
    </source>
</evidence>
<organism evidence="2 3">
    <name type="scientific">Dendrobium thyrsiflorum</name>
    <name type="common">Pinecone-like raceme dendrobium</name>
    <name type="synonym">Orchid</name>
    <dbReference type="NCBI Taxonomy" id="117978"/>
    <lineage>
        <taxon>Eukaryota</taxon>
        <taxon>Viridiplantae</taxon>
        <taxon>Streptophyta</taxon>
        <taxon>Embryophyta</taxon>
        <taxon>Tracheophyta</taxon>
        <taxon>Spermatophyta</taxon>
        <taxon>Magnoliopsida</taxon>
        <taxon>Liliopsida</taxon>
        <taxon>Asparagales</taxon>
        <taxon>Orchidaceae</taxon>
        <taxon>Epidendroideae</taxon>
        <taxon>Malaxideae</taxon>
        <taxon>Dendrobiinae</taxon>
        <taxon>Dendrobium</taxon>
    </lineage>
</organism>
<evidence type="ECO:0000313" key="3">
    <source>
        <dbReference type="Proteomes" id="UP001552299"/>
    </source>
</evidence>